<gene>
    <name evidence="2" type="ORF">Amal_02850</name>
</gene>
<dbReference type="Pfam" id="PF20256">
    <property type="entry name" value="MoCoBD_2"/>
    <property type="match status" value="2"/>
</dbReference>
<sequence length="732" mass="79128">MTILTSSRRGFLTGAAGLIVAVTARGHLAHAADAESTDFAPNAFVRVDRQGMISVVSPFLEMGQGSFTGIATLVAEEMDADWSKVQVIPAEIGNKDYINPTLAKHGMPFQGTGGSSSLLGAWQNMRKAGAAARALFISAAAQSWGVPPESLTVSNGIVSHFPSDRHAAFGDLVDRASKLPVPQDVPLKDPKDYKLVGREQILPRVDVAAKVDGSAIYTQDIKLPGMLVAVIAHPPTWGSTLRHVDDRAAKAIPGVIAVVTVPGDKDILGGVAVLAKNTWIARQGRDVLKIEWDNTHAFSLDTKALFTTYRDLSKRPGVVVTSRGTVQTSAPDGGHMIEATYEQPYLSHAAMEPMNCLVKLGEQSCEVWNGEQFQTLDQMMIAKELGLKPEQVTINQLYAGGSFGRRANPRADYLRETVRIAVAAKAAGVEAPVKLVWMREDDMRGGQYRPMTVHRAQLALDGKGRITSWHHVIVGQTFVPSPPEKVDRILTEGLPDLPYDIPNFKVEQHIATEAAVPTQWLRSVGHTHSAFACESLIDDAARLTKQDPYQFRRSMLGKSPRHLAVLDLAARAYGWDRPLKPGRNGERRGRGITVWQSFGTYLSEVAEVTVHTDGSFTVDRVVCAVDCGRPVNPDIIRAQIEGGVGFGLSFLNHAITLRNGRVEQGNFNDYPVLRMNGMPKVEVHIMPSEETPSGVGEPGVPPIAPAVGNAIAAATGQPQRTLPIGTLDLRSA</sequence>
<dbReference type="PATRIC" id="fig|178901.10.peg.2851"/>
<dbReference type="PIRSF" id="PIRSF036389">
    <property type="entry name" value="IOR_B"/>
    <property type="match status" value="1"/>
</dbReference>
<dbReference type="Gene3D" id="3.30.365.10">
    <property type="entry name" value="Aldehyde oxidase/xanthine dehydrogenase, molybdopterin binding domain"/>
    <property type="match status" value="4"/>
</dbReference>
<dbReference type="eggNOG" id="COG1529">
    <property type="taxonomic scope" value="Bacteria"/>
</dbReference>
<dbReference type="SMART" id="SM01008">
    <property type="entry name" value="Ald_Xan_dh_C"/>
    <property type="match status" value="1"/>
</dbReference>
<dbReference type="InterPro" id="IPR006311">
    <property type="entry name" value="TAT_signal"/>
</dbReference>
<dbReference type="EMBL" id="LVHD01000018">
    <property type="protein sequence ID" value="OAG77072.1"/>
    <property type="molecule type" value="Genomic_DNA"/>
</dbReference>
<proteinExistence type="predicted"/>
<dbReference type="GO" id="GO:0047121">
    <property type="term" value="F:isoquinoline 1-oxidoreductase activity"/>
    <property type="evidence" value="ECO:0007669"/>
    <property type="project" value="UniProtKB-EC"/>
</dbReference>
<dbReference type="EC" id="1.3.99.16" evidence="2"/>
<protein>
    <submittedName>
        <fullName evidence="2">Isoquinoline 1-oxidoreductase beta subunit</fullName>
        <ecNumber evidence="2">1.3.99.16</ecNumber>
    </submittedName>
</protein>
<dbReference type="PANTHER" id="PTHR47495:SF2">
    <property type="entry name" value="ALDEHYDE DEHYDROGENASE"/>
    <property type="match status" value="1"/>
</dbReference>
<dbReference type="AlphaFoldDB" id="A0A087PNF3"/>
<comment type="caution">
    <text evidence="2">The sequence shown here is derived from an EMBL/GenBank/DDBJ whole genome shotgun (WGS) entry which is preliminary data.</text>
</comment>
<dbReference type="PANTHER" id="PTHR47495">
    <property type="entry name" value="ALDEHYDE DEHYDROGENASE"/>
    <property type="match status" value="1"/>
</dbReference>
<dbReference type="InterPro" id="IPR037165">
    <property type="entry name" value="AldOxase/xan_DH_Mopterin-bd_sf"/>
</dbReference>
<dbReference type="InterPro" id="IPR008274">
    <property type="entry name" value="AldOxase/xan_DH_MoCoBD1"/>
</dbReference>
<reference evidence="2 3" key="1">
    <citation type="submission" date="2016-03" db="EMBL/GenBank/DDBJ databases">
        <title>Draft genome sequence of Acetobacter malorum CECT 7742, a strain isolated from strawberry vinegar.</title>
        <authorList>
            <person name="Sainz F."/>
            <person name="Mas A."/>
            <person name="Torija M.J."/>
        </authorList>
    </citation>
    <scope>NUCLEOTIDE SEQUENCE [LARGE SCALE GENOMIC DNA]</scope>
    <source>
        <strain evidence="2 3">CECT 7742</strain>
    </source>
</reference>
<keyword evidence="2" id="KW-0560">Oxidoreductase</keyword>
<dbReference type="SUPFAM" id="SSF56003">
    <property type="entry name" value="Molybdenum cofactor-binding domain"/>
    <property type="match status" value="2"/>
</dbReference>
<dbReference type="InterPro" id="IPR012368">
    <property type="entry name" value="OxRdtase_Mopterin-bd_su_IorB"/>
</dbReference>
<name>A0A087PNF3_9PROT</name>
<dbReference type="InterPro" id="IPR046867">
    <property type="entry name" value="AldOxase/xan_DH_MoCoBD2"/>
</dbReference>
<dbReference type="InterPro" id="IPR052516">
    <property type="entry name" value="N-heterocyclic_Hydroxylase"/>
</dbReference>
<dbReference type="PROSITE" id="PS51318">
    <property type="entry name" value="TAT"/>
    <property type="match status" value="1"/>
</dbReference>
<organism evidence="2 3">
    <name type="scientific">Acetobacter malorum</name>
    <dbReference type="NCBI Taxonomy" id="178901"/>
    <lineage>
        <taxon>Bacteria</taxon>
        <taxon>Pseudomonadati</taxon>
        <taxon>Pseudomonadota</taxon>
        <taxon>Alphaproteobacteria</taxon>
        <taxon>Acetobacterales</taxon>
        <taxon>Acetobacteraceae</taxon>
        <taxon>Acetobacter</taxon>
    </lineage>
</organism>
<evidence type="ECO:0000259" key="1">
    <source>
        <dbReference type="SMART" id="SM01008"/>
    </source>
</evidence>
<dbReference type="Pfam" id="PF02738">
    <property type="entry name" value="MoCoBD_1"/>
    <property type="match status" value="1"/>
</dbReference>
<accession>A0A087PNF3</accession>
<dbReference type="Gene3D" id="3.90.1170.50">
    <property type="entry name" value="Aldehyde oxidase/xanthine dehydrogenase, a/b hammerhead"/>
    <property type="match status" value="1"/>
</dbReference>
<feature type="domain" description="Aldehyde oxidase/xanthine dehydrogenase a/b hammerhead" evidence="1">
    <location>
        <begin position="212"/>
        <end position="296"/>
    </location>
</feature>
<evidence type="ECO:0000313" key="3">
    <source>
        <dbReference type="Proteomes" id="UP000077349"/>
    </source>
</evidence>
<dbReference type="Proteomes" id="UP000077349">
    <property type="component" value="Unassembled WGS sequence"/>
</dbReference>
<evidence type="ECO:0000313" key="2">
    <source>
        <dbReference type="EMBL" id="OAG77072.1"/>
    </source>
</evidence>
<dbReference type="InterPro" id="IPR000674">
    <property type="entry name" value="Ald_Oxase/Xan_DH_a/b"/>
</dbReference>
<dbReference type="STRING" id="178901.AmDm5_2908"/>